<dbReference type="GO" id="GO:0004089">
    <property type="term" value="F:carbonate dehydratase activity"/>
    <property type="evidence" value="ECO:0007669"/>
    <property type="project" value="UniProtKB-EC"/>
</dbReference>
<feature type="binding site" evidence="6">
    <location>
        <position position="148"/>
    </location>
    <ligand>
        <name>Zn(2+)</name>
        <dbReference type="ChEBI" id="CHEBI:29105"/>
    </ligand>
</feature>
<evidence type="ECO:0000256" key="1">
    <source>
        <dbReference type="ARBA" id="ARBA00006217"/>
    </source>
</evidence>
<protein>
    <recommendedName>
        <fullName evidence="2">carbonic anhydrase</fullName>
        <ecNumber evidence="2">4.2.1.1</ecNumber>
    </recommendedName>
</protein>
<comment type="catalytic activity">
    <reaction evidence="5">
        <text>hydrogencarbonate + H(+) = CO2 + H2O</text>
        <dbReference type="Rhea" id="RHEA:10748"/>
        <dbReference type="ChEBI" id="CHEBI:15377"/>
        <dbReference type="ChEBI" id="CHEBI:15378"/>
        <dbReference type="ChEBI" id="CHEBI:16526"/>
        <dbReference type="ChEBI" id="CHEBI:17544"/>
        <dbReference type="EC" id="4.2.1.1"/>
    </reaction>
</comment>
<dbReference type="CDD" id="cd03378">
    <property type="entry name" value="beta_CA_cladeC"/>
    <property type="match status" value="1"/>
</dbReference>
<keyword evidence="4 8" id="KW-0456">Lyase</keyword>
<dbReference type="Gene3D" id="3.40.1050.10">
    <property type="entry name" value="Carbonic anhydrase"/>
    <property type="match status" value="1"/>
</dbReference>
<feature type="binding site" evidence="6">
    <location>
        <position position="94"/>
    </location>
    <ligand>
        <name>Zn(2+)</name>
        <dbReference type="ChEBI" id="CHEBI:29105"/>
    </ligand>
</feature>
<dbReference type="InterPro" id="IPR036874">
    <property type="entry name" value="Carbonic_anhydrase_sf"/>
</dbReference>
<evidence type="ECO:0000313" key="8">
    <source>
        <dbReference type="EMBL" id="KLN53683.1"/>
    </source>
</evidence>
<dbReference type="InterPro" id="IPR015892">
    <property type="entry name" value="Carbonic_anhydrase_CS"/>
</dbReference>
<dbReference type="EC" id="4.2.1.1" evidence="2"/>
<dbReference type="SMART" id="SM00947">
    <property type="entry name" value="Pro_CA"/>
    <property type="match status" value="1"/>
</dbReference>
<gene>
    <name evidence="8" type="primary">cynT1</name>
    <name evidence="8" type="ORF">VPARA_52070</name>
</gene>
<evidence type="ECO:0000256" key="3">
    <source>
        <dbReference type="ARBA" id="ARBA00022833"/>
    </source>
</evidence>
<organism evidence="8 9">
    <name type="scientific">Variovorax paradoxus</name>
    <dbReference type="NCBI Taxonomy" id="34073"/>
    <lineage>
        <taxon>Bacteria</taxon>
        <taxon>Pseudomonadati</taxon>
        <taxon>Pseudomonadota</taxon>
        <taxon>Betaproteobacteria</taxon>
        <taxon>Burkholderiales</taxon>
        <taxon>Comamonadaceae</taxon>
        <taxon>Variovorax</taxon>
    </lineage>
</organism>
<dbReference type="RefSeq" id="WP_021012620.1">
    <property type="nucleotide sequence ID" value="NZ_JZWI01000031.1"/>
</dbReference>
<feature type="chain" id="PRO_5002596267" description="carbonic anhydrase" evidence="7">
    <location>
        <begin position="37"/>
        <end position="239"/>
    </location>
</feature>
<accession>A0A0H2LTV6</accession>
<keyword evidence="3 6" id="KW-0862">Zinc</keyword>
<keyword evidence="7" id="KW-0732">Signal</keyword>
<evidence type="ECO:0000313" key="9">
    <source>
        <dbReference type="Proteomes" id="UP000035170"/>
    </source>
</evidence>
<dbReference type="PATRIC" id="fig|34073.19.peg.5320"/>
<sequence length="239" mass="24551">MCDCLPSAAVPATSRRRLLSGAAAFAALASGADAFAADTPLPDNRIGGDAALQRLVQGNLRYAQGKQTQRDFSVGRVARTSGQKPFAAILACADSRVAPELAFDQGPGDLFVVRLAGNFVNDDAIASMEYAAKFLDVPLIMVLGHSNCGAISATIKVLQENAVLPGHLPGLVASIRPAVEAASRRKPASLLEAATEQNVRQSVARLATSAPILGGMASSGAVKVVGGVYDLATGRVSIV</sequence>
<dbReference type="PANTHER" id="PTHR11002:SF79">
    <property type="entry name" value="CARBONIC ANHYDRASE 2"/>
    <property type="match status" value="1"/>
</dbReference>
<name>A0A0H2LTV6_VARPD</name>
<evidence type="ECO:0000256" key="7">
    <source>
        <dbReference type="SAM" id="SignalP"/>
    </source>
</evidence>
<proteinExistence type="inferred from homology"/>
<reference evidence="8 9" key="1">
    <citation type="submission" date="2015-03" db="EMBL/GenBank/DDBJ databases">
        <title>Genome sequence of Variovorax paradoxus TBEA6.</title>
        <authorList>
            <person name="Poehlein A."/>
            <person name="Schuldes J."/>
            <person name="Wuebbeler J.H."/>
            <person name="Hiessl S."/>
            <person name="Steinbuechel A."/>
            <person name="Daniel R."/>
        </authorList>
    </citation>
    <scope>NUCLEOTIDE SEQUENCE [LARGE SCALE GENOMIC DNA]</scope>
    <source>
        <strain evidence="8 9">TBEA6</strain>
    </source>
</reference>
<dbReference type="PANTHER" id="PTHR11002">
    <property type="entry name" value="CARBONIC ANHYDRASE"/>
    <property type="match status" value="1"/>
</dbReference>
<comment type="similarity">
    <text evidence="1">Belongs to the beta-class carbonic anhydrase family.</text>
</comment>
<dbReference type="Pfam" id="PF00484">
    <property type="entry name" value="Pro_CA"/>
    <property type="match status" value="1"/>
</dbReference>
<dbReference type="SUPFAM" id="SSF53056">
    <property type="entry name" value="beta-carbonic anhydrase, cab"/>
    <property type="match status" value="1"/>
</dbReference>
<dbReference type="InterPro" id="IPR001765">
    <property type="entry name" value="Carbonic_anhydrase"/>
</dbReference>
<evidence type="ECO:0000256" key="4">
    <source>
        <dbReference type="ARBA" id="ARBA00023239"/>
    </source>
</evidence>
<dbReference type="InterPro" id="IPR006311">
    <property type="entry name" value="TAT_signal"/>
</dbReference>
<evidence type="ECO:0000256" key="5">
    <source>
        <dbReference type="ARBA" id="ARBA00048348"/>
    </source>
</evidence>
<comment type="cofactor">
    <cofactor evidence="6">
        <name>Zn(2+)</name>
        <dbReference type="ChEBI" id="CHEBI:29105"/>
    </cofactor>
    <text evidence="6">Binds 1 zinc ion per subunit.</text>
</comment>
<dbReference type="AlphaFoldDB" id="A0A0H2LTV6"/>
<evidence type="ECO:0000256" key="6">
    <source>
        <dbReference type="PIRSR" id="PIRSR601765-1"/>
    </source>
</evidence>
<dbReference type="EMBL" id="JZWI01000031">
    <property type="protein sequence ID" value="KLN53683.1"/>
    <property type="molecule type" value="Genomic_DNA"/>
</dbReference>
<dbReference type="Proteomes" id="UP000035170">
    <property type="component" value="Unassembled WGS sequence"/>
</dbReference>
<dbReference type="GO" id="GO:0015976">
    <property type="term" value="P:carbon utilization"/>
    <property type="evidence" value="ECO:0007669"/>
    <property type="project" value="InterPro"/>
</dbReference>
<dbReference type="PROSITE" id="PS51318">
    <property type="entry name" value="TAT"/>
    <property type="match status" value="1"/>
</dbReference>
<feature type="signal peptide" evidence="7">
    <location>
        <begin position="1"/>
        <end position="36"/>
    </location>
</feature>
<evidence type="ECO:0000256" key="2">
    <source>
        <dbReference type="ARBA" id="ARBA00012925"/>
    </source>
</evidence>
<dbReference type="GO" id="GO:0008270">
    <property type="term" value="F:zinc ion binding"/>
    <property type="evidence" value="ECO:0007669"/>
    <property type="project" value="InterPro"/>
</dbReference>
<keyword evidence="6" id="KW-0479">Metal-binding</keyword>
<comment type="caution">
    <text evidence="8">The sequence shown here is derived from an EMBL/GenBank/DDBJ whole genome shotgun (WGS) entry which is preliminary data.</text>
</comment>
<keyword evidence="9" id="KW-1185">Reference proteome</keyword>
<feature type="binding site" evidence="6">
    <location>
        <position position="92"/>
    </location>
    <ligand>
        <name>Zn(2+)</name>
        <dbReference type="ChEBI" id="CHEBI:29105"/>
    </ligand>
</feature>
<feature type="binding site" evidence="6">
    <location>
        <position position="145"/>
    </location>
    <ligand>
        <name>Zn(2+)</name>
        <dbReference type="ChEBI" id="CHEBI:29105"/>
    </ligand>
</feature>
<dbReference type="PROSITE" id="PS00704">
    <property type="entry name" value="PROK_CO2_ANHYDRASE_1"/>
    <property type="match status" value="1"/>
</dbReference>